<name>A0A3R7QL39_PENVA</name>
<protein>
    <submittedName>
        <fullName evidence="3">Uncharacterized protein</fullName>
    </submittedName>
</protein>
<proteinExistence type="predicted"/>
<organism evidence="3 4">
    <name type="scientific">Penaeus vannamei</name>
    <name type="common">Whiteleg shrimp</name>
    <name type="synonym">Litopenaeus vannamei</name>
    <dbReference type="NCBI Taxonomy" id="6689"/>
    <lineage>
        <taxon>Eukaryota</taxon>
        <taxon>Metazoa</taxon>
        <taxon>Ecdysozoa</taxon>
        <taxon>Arthropoda</taxon>
        <taxon>Crustacea</taxon>
        <taxon>Multicrustacea</taxon>
        <taxon>Malacostraca</taxon>
        <taxon>Eumalacostraca</taxon>
        <taxon>Eucarida</taxon>
        <taxon>Decapoda</taxon>
        <taxon>Dendrobranchiata</taxon>
        <taxon>Penaeoidea</taxon>
        <taxon>Penaeidae</taxon>
        <taxon>Penaeus</taxon>
    </lineage>
</organism>
<feature type="region of interest" description="Disordered" evidence="2">
    <location>
        <begin position="84"/>
        <end position="176"/>
    </location>
</feature>
<feature type="compositionally biased region" description="Gly residues" evidence="2">
    <location>
        <begin position="138"/>
        <end position="152"/>
    </location>
</feature>
<feature type="coiled-coil region" evidence="1">
    <location>
        <begin position="56"/>
        <end position="83"/>
    </location>
</feature>
<evidence type="ECO:0000313" key="4">
    <source>
        <dbReference type="Proteomes" id="UP000283509"/>
    </source>
</evidence>
<evidence type="ECO:0000256" key="1">
    <source>
        <dbReference type="SAM" id="Coils"/>
    </source>
</evidence>
<feature type="compositionally biased region" description="Polar residues" evidence="2">
    <location>
        <begin position="166"/>
        <end position="176"/>
    </location>
</feature>
<dbReference type="Proteomes" id="UP000283509">
    <property type="component" value="Unassembled WGS sequence"/>
</dbReference>
<evidence type="ECO:0000313" key="3">
    <source>
        <dbReference type="EMBL" id="ROT70882.1"/>
    </source>
</evidence>
<reference evidence="3 4" key="2">
    <citation type="submission" date="2019-01" db="EMBL/GenBank/DDBJ databases">
        <title>The decoding of complex shrimp genome reveals the adaptation for benthos swimmer, frequently molting mechanism and breeding impact on genome.</title>
        <authorList>
            <person name="Sun Y."/>
            <person name="Gao Y."/>
            <person name="Yu Y."/>
        </authorList>
    </citation>
    <scope>NUCLEOTIDE SEQUENCE [LARGE SCALE GENOMIC DNA]</scope>
    <source>
        <tissue evidence="3">Muscle</tissue>
    </source>
</reference>
<accession>A0A3R7QL39</accession>
<comment type="caution">
    <text evidence="3">The sequence shown here is derived from an EMBL/GenBank/DDBJ whole genome shotgun (WGS) entry which is preliminary data.</text>
</comment>
<keyword evidence="1" id="KW-0175">Coiled coil</keyword>
<feature type="compositionally biased region" description="Low complexity" evidence="2">
    <location>
        <begin position="97"/>
        <end position="118"/>
    </location>
</feature>
<reference evidence="3 4" key="1">
    <citation type="submission" date="2018-04" db="EMBL/GenBank/DDBJ databases">
        <authorList>
            <person name="Zhang X."/>
            <person name="Yuan J."/>
            <person name="Li F."/>
            <person name="Xiang J."/>
        </authorList>
    </citation>
    <scope>NUCLEOTIDE SEQUENCE [LARGE SCALE GENOMIC DNA]</scope>
    <source>
        <tissue evidence="3">Muscle</tissue>
    </source>
</reference>
<evidence type="ECO:0000256" key="2">
    <source>
        <dbReference type="SAM" id="MobiDB-lite"/>
    </source>
</evidence>
<dbReference type="AlphaFoldDB" id="A0A3R7QL39"/>
<sequence length="176" mass="19200">MLFVCRETTRELEAEKFRAVEEARVLVSKHLEYVNATLREQLTEAVTSNNIYRQESEAMRMALQRREEVIQSLEEDMAKLKAEYGLNKSPSHPHYMASQSSLASSNDSSSTSSSNSQDRVSLSESIGASAEEETPKSGGSGLLGKVFGGGWFGSSKAKETPRRGSAPSTGNQSKST</sequence>
<gene>
    <name evidence="3" type="ORF">C7M84_010813</name>
</gene>
<keyword evidence="4" id="KW-1185">Reference proteome</keyword>
<dbReference type="EMBL" id="QCYY01002374">
    <property type="protein sequence ID" value="ROT70882.1"/>
    <property type="molecule type" value="Genomic_DNA"/>
</dbReference>